<dbReference type="OrthoDB" id="412788at2759"/>
<feature type="region of interest" description="Disordered" evidence="2">
    <location>
        <begin position="1"/>
        <end position="41"/>
    </location>
</feature>
<evidence type="ECO:0000256" key="2">
    <source>
        <dbReference type="SAM" id="MobiDB-lite"/>
    </source>
</evidence>
<dbReference type="NCBIfam" id="NF041278">
    <property type="entry name" value="CmcJ_NvfI_EfuI"/>
    <property type="match status" value="1"/>
</dbReference>
<dbReference type="PANTHER" id="PTHR34598:SF1">
    <property type="entry name" value="PUTATIVE (AFU_ORTHOLOGUE AFUA_3G13140)-RELATED"/>
    <property type="match status" value="1"/>
</dbReference>
<evidence type="ECO:0000256" key="1">
    <source>
        <dbReference type="ARBA" id="ARBA00023604"/>
    </source>
</evidence>
<accession>A0A6A6PKL9</accession>
<dbReference type="RefSeq" id="XP_033586784.1">
    <property type="nucleotide sequence ID" value="XM_033734574.1"/>
</dbReference>
<dbReference type="GeneID" id="54475576"/>
<evidence type="ECO:0000313" key="4">
    <source>
        <dbReference type="Proteomes" id="UP000799767"/>
    </source>
</evidence>
<keyword evidence="4" id="KW-1185">Reference proteome</keyword>
<organism evidence="3 4">
    <name type="scientific">Neohortaea acidophila</name>
    <dbReference type="NCBI Taxonomy" id="245834"/>
    <lineage>
        <taxon>Eukaryota</taxon>
        <taxon>Fungi</taxon>
        <taxon>Dikarya</taxon>
        <taxon>Ascomycota</taxon>
        <taxon>Pezizomycotina</taxon>
        <taxon>Dothideomycetes</taxon>
        <taxon>Dothideomycetidae</taxon>
        <taxon>Mycosphaerellales</taxon>
        <taxon>Teratosphaeriaceae</taxon>
        <taxon>Neohortaea</taxon>
    </lineage>
</organism>
<dbReference type="Proteomes" id="UP000799767">
    <property type="component" value="Unassembled WGS sequence"/>
</dbReference>
<dbReference type="InterPro" id="IPR044053">
    <property type="entry name" value="AsaB-like"/>
</dbReference>
<dbReference type="GO" id="GO:0016491">
    <property type="term" value="F:oxidoreductase activity"/>
    <property type="evidence" value="ECO:0007669"/>
    <property type="project" value="InterPro"/>
</dbReference>
<protein>
    <recommendedName>
        <fullName evidence="5">Methyltransferase</fullName>
    </recommendedName>
</protein>
<reference evidence="3" key="1">
    <citation type="journal article" date="2020" name="Stud. Mycol.">
        <title>101 Dothideomycetes genomes: a test case for predicting lifestyles and emergence of pathogens.</title>
        <authorList>
            <person name="Haridas S."/>
            <person name="Albert R."/>
            <person name="Binder M."/>
            <person name="Bloem J."/>
            <person name="Labutti K."/>
            <person name="Salamov A."/>
            <person name="Andreopoulos B."/>
            <person name="Baker S."/>
            <person name="Barry K."/>
            <person name="Bills G."/>
            <person name="Bluhm B."/>
            <person name="Cannon C."/>
            <person name="Castanera R."/>
            <person name="Culley D."/>
            <person name="Daum C."/>
            <person name="Ezra D."/>
            <person name="Gonzalez J."/>
            <person name="Henrissat B."/>
            <person name="Kuo A."/>
            <person name="Liang C."/>
            <person name="Lipzen A."/>
            <person name="Lutzoni F."/>
            <person name="Magnuson J."/>
            <person name="Mondo S."/>
            <person name="Nolan M."/>
            <person name="Ohm R."/>
            <person name="Pangilinan J."/>
            <person name="Park H.-J."/>
            <person name="Ramirez L."/>
            <person name="Alfaro M."/>
            <person name="Sun H."/>
            <person name="Tritt A."/>
            <person name="Yoshinaga Y."/>
            <person name="Zwiers L.-H."/>
            <person name="Turgeon B."/>
            <person name="Goodwin S."/>
            <person name="Spatafora J."/>
            <person name="Crous P."/>
            <person name="Grigoriev I."/>
        </authorList>
    </citation>
    <scope>NUCLEOTIDE SEQUENCE</scope>
    <source>
        <strain evidence="3">CBS 113389</strain>
    </source>
</reference>
<proteinExistence type="inferred from homology"/>
<feature type="compositionally biased region" description="Low complexity" evidence="2">
    <location>
        <begin position="1"/>
        <end position="20"/>
    </location>
</feature>
<evidence type="ECO:0008006" key="5">
    <source>
        <dbReference type="Google" id="ProtNLM"/>
    </source>
</evidence>
<dbReference type="PANTHER" id="PTHR34598">
    <property type="entry name" value="BLL6449 PROTEIN"/>
    <property type="match status" value="1"/>
</dbReference>
<name>A0A6A6PKL9_9PEZI</name>
<comment type="similarity">
    <text evidence="1">Belongs to the asaB hydroxylase/desaturase family.</text>
</comment>
<evidence type="ECO:0000313" key="3">
    <source>
        <dbReference type="EMBL" id="KAF2480214.1"/>
    </source>
</evidence>
<dbReference type="AlphaFoldDB" id="A0A6A6PKL9"/>
<dbReference type="EMBL" id="MU001640">
    <property type="protein sequence ID" value="KAF2480214.1"/>
    <property type="molecule type" value="Genomic_DNA"/>
</dbReference>
<sequence>MSSTTTTATTTSSAKPQTSSFRTVKDINQIDIPRGETRSTLSFYQPPADGSKPHNYVEAPPEGQPQRNFGAEDHEVAINDIRGREAEFDMNVNGFGVLSGVESAETEFRDDEQIKNVYYPEVEKVLLDNVPGAKRVFIFDHTVRRSDPDAKRAPVNRAHIDQTTRSAIQRVDYHMGDEAEELLKGRYRLINVWRPINGPVVHKPLAYADSRTVPDSDIVPVEHRYPHRTGETAGVKYTDKGKWYYWSGMKNDERILLQCYDSKDHARTPHTAFDDPRTQDDWPGRESIEVRTLVFG</sequence>
<gene>
    <name evidence="3" type="ORF">BDY17DRAFT_303436</name>
</gene>